<dbReference type="RefSeq" id="WP_301414847.1">
    <property type="nucleotide sequence ID" value="NZ_CP098023.1"/>
</dbReference>
<dbReference type="Pfam" id="PF00378">
    <property type="entry name" value="ECH_1"/>
    <property type="match status" value="1"/>
</dbReference>
<evidence type="ECO:0000313" key="3">
    <source>
        <dbReference type="Proteomes" id="UP001321520"/>
    </source>
</evidence>
<accession>A0ABY9E9N1</accession>
<evidence type="ECO:0000313" key="2">
    <source>
        <dbReference type="EMBL" id="WKD49061.1"/>
    </source>
</evidence>
<gene>
    <name evidence="2" type="ORF">M8T91_14320</name>
</gene>
<evidence type="ECO:0000256" key="1">
    <source>
        <dbReference type="ARBA" id="ARBA00005254"/>
    </source>
</evidence>
<dbReference type="CDD" id="cd06558">
    <property type="entry name" value="crotonase-like"/>
    <property type="match status" value="1"/>
</dbReference>
<dbReference type="PANTHER" id="PTHR43802">
    <property type="entry name" value="ENOYL-COA HYDRATASE"/>
    <property type="match status" value="1"/>
</dbReference>
<protein>
    <submittedName>
        <fullName evidence="2">Enoyl-CoA hydratase</fullName>
    </submittedName>
</protein>
<comment type="similarity">
    <text evidence="1">Belongs to the enoyl-CoA hydratase/isomerase family.</text>
</comment>
<dbReference type="Proteomes" id="UP001321520">
    <property type="component" value="Chromosome"/>
</dbReference>
<dbReference type="InterPro" id="IPR029045">
    <property type="entry name" value="ClpP/crotonase-like_dom_sf"/>
</dbReference>
<dbReference type="PANTHER" id="PTHR43802:SF1">
    <property type="entry name" value="IP11341P-RELATED"/>
    <property type="match status" value="1"/>
</dbReference>
<dbReference type="SUPFAM" id="SSF52096">
    <property type="entry name" value="ClpP/crotonase"/>
    <property type="match status" value="1"/>
</dbReference>
<name>A0ABY9E9N1_9GAMM</name>
<sequence>MTGVDENTQRANETVDRAGTDIIYEEKYPVLYDVDGPIAYLTLNRVKYHNSQNSQMLYALDDGFYKACNDDHIKVIVLRAKGKHFSAGHDIGTPGRDFDYGRDDRRSMNYNHDNKPGAEKAYIREEEVYLEFCRRWRSVPKPTIAQIHKGCIAGGLMLAWVCDLIIASDDAFFQDPVVQMGFPGVEYFAHPFELNVRLAKEFLLLGERWSAERAYAAGMINKVVPRQQLETTVKSWADKIAKQPRLALSLSKKSCNHIEDLQGKRTGIDAVFAMHHFAHANNTLVKGDYIAGFDGRKMAQSNKVSLRESEK</sequence>
<reference evidence="2 3" key="1">
    <citation type="submission" date="2022-05" db="EMBL/GenBank/DDBJ databases">
        <title>Microbulbifer sp. nov., isolated from sponge.</title>
        <authorList>
            <person name="Gao L."/>
        </authorList>
    </citation>
    <scope>NUCLEOTIDE SEQUENCE [LARGE SCALE GENOMIC DNA]</scope>
    <source>
        <strain evidence="2 3">MI-G</strain>
    </source>
</reference>
<dbReference type="InterPro" id="IPR001753">
    <property type="entry name" value="Enoyl-CoA_hydra/iso"/>
</dbReference>
<organism evidence="2 3">
    <name type="scientific">Microbulbifer spongiae</name>
    <dbReference type="NCBI Taxonomy" id="2944933"/>
    <lineage>
        <taxon>Bacteria</taxon>
        <taxon>Pseudomonadati</taxon>
        <taxon>Pseudomonadota</taxon>
        <taxon>Gammaproteobacteria</taxon>
        <taxon>Cellvibrionales</taxon>
        <taxon>Microbulbiferaceae</taxon>
        <taxon>Microbulbifer</taxon>
    </lineage>
</organism>
<dbReference type="EMBL" id="CP098023">
    <property type="protein sequence ID" value="WKD49061.1"/>
    <property type="molecule type" value="Genomic_DNA"/>
</dbReference>
<dbReference type="NCBIfam" id="NF006140">
    <property type="entry name" value="PRK08290.1"/>
    <property type="match status" value="1"/>
</dbReference>
<proteinExistence type="inferred from homology"/>
<dbReference type="Gene3D" id="3.90.226.10">
    <property type="entry name" value="2-enoyl-CoA Hydratase, Chain A, domain 1"/>
    <property type="match status" value="1"/>
</dbReference>
<keyword evidence="3" id="KW-1185">Reference proteome</keyword>